<proteinExistence type="predicted"/>
<comment type="caution">
    <text evidence="1">The sequence shown here is derived from an EMBL/GenBank/DDBJ whole genome shotgun (WGS) entry which is preliminary data.</text>
</comment>
<dbReference type="Proteomes" id="UP001595847">
    <property type="component" value="Unassembled WGS sequence"/>
</dbReference>
<gene>
    <name evidence="1" type="ORF">ACFOVU_05005</name>
</gene>
<accession>A0ABV8FIQ5</accession>
<keyword evidence="2" id="KW-1185">Reference proteome</keyword>
<evidence type="ECO:0000313" key="1">
    <source>
        <dbReference type="EMBL" id="MFC3995258.1"/>
    </source>
</evidence>
<evidence type="ECO:0000313" key="2">
    <source>
        <dbReference type="Proteomes" id="UP001595847"/>
    </source>
</evidence>
<protein>
    <submittedName>
        <fullName evidence="1">Uncharacterized protein</fullName>
    </submittedName>
</protein>
<dbReference type="EMBL" id="JBHSBH010000004">
    <property type="protein sequence ID" value="MFC3995258.1"/>
    <property type="molecule type" value="Genomic_DNA"/>
</dbReference>
<sequence length="96" mass="10860">MFCNVRQITMPELRAWAREHGVEIAELGSRDLGGNRIFSATHEDETRVAKIPADEAPEIRAMWDAQLRAELDRMPESHLRRLFMEPPVHGCAGPPA</sequence>
<organism evidence="1 2">
    <name type="scientific">Nocardiopsis sediminis</name>
    <dbReference type="NCBI Taxonomy" id="1778267"/>
    <lineage>
        <taxon>Bacteria</taxon>
        <taxon>Bacillati</taxon>
        <taxon>Actinomycetota</taxon>
        <taxon>Actinomycetes</taxon>
        <taxon>Streptosporangiales</taxon>
        <taxon>Nocardiopsidaceae</taxon>
        <taxon>Nocardiopsis</taxon>
    </lineage>
</organism>
<name>A0ABV8FIQ5_9ACTN</name>
<reference evidence="2" key="1">
    <citation type="journal article" date="2019" name="Int. J. Syst. Evol. Microbiol.">
        <title>The Global Catalogue of Microorganisms (GCM) 10K type strain sequencing project: providing services to taxonomists for standard genome sequencing and annotation.</title>
        <authorList>
            <consortium name="The Broad Institute Genomics Platform"/>
            <consortium name="The Broad Institute Genome Sequencing Center for Infectious Disease"/>
            <person name="Wu L."/>
            <person name="Ma J."/>
        </authorList>
    </citation>
    <scope>NUCLEOTIDE SEQUENCE [LARGE SCALE GENOMIC DNA]</scope>
    <source>
        <strain evidence="2">TBRC 1826</strain>
    </source>
</reference>
<dbReference type="RefSeq" id="WP_378530223.1">
    <property type="nucleotide sequence ID" value="NZ_JBHSBH010000004.1"/>
</dbReference>